<gene>
    <name evidence="1" type="ORF">HYFRA_00005058</name>
</gene>
<organism evidence="1 2">
    <name type="scientific">Hymenoscyphus fraxineus</name>
    <dbReference type="NCBI Taxonomy" id="746836"/>
    <lineage>
        <taxon>Eukaryota</taxon>
        <taxon>Fungi</taxon>
        <taxon>Dikarya</taxon>
        <taxon>Ascomycota</taxon>
        <taxon>Pezizomycotina</taxon>
        <taxon>Leotiomycetes</taxon>
        <taxon>Helotiales</taxon>
        <taxon>Helotiaceae</taxon>
        <taxon>Hymenoscyphus</taxon>
    </lineage>
</organism>
<dbReference type="EMBL" id="CAJVRL010000002">
    <property type="protein sequence ID" value="CAG8949429.1"/>
    <property type="molecule type" value="Genomic_DNA"/>
</dbReference>
<accession>A0A9N9PEQ9</accession>
<protein>
    <submittedName>
        <fullName evidence="1">Uncharacterized protein</fullName>
    </submittedName>
</protein>
<comment type="caution">
    <text evidence="1">The sequence shown here is derived from an EMBL/GenBank/DDBJ whole genome shotgun (WGS) entry which is preliminary data.</text>
</comment>
<proteinExistence type="predicted"/>
<dbReference type="AlphaFoldDB" id="A0A9N9PEQ9"/>
<sequence length="256" mass="28314">MAPEEMLIAARHAAECCDGAKYELRYRDGRVGVVGGYLDDGASFDGAGRWYGSGSGSVKMPHPYSLVGADQRREVERNLTMTEASPIGLVRVPLHSWTEVASVGQQHLHPIKRIRPIIVSAHKATNREEASAKTGKRPASTICSGHDFKLTLSKLYCTSPQYIILNPIMTILEWQCYARHLWQSGENFFVASACSTITASFLTKYSGISSAPEQYMFIHRYRRKHKQSISPNSCQNSLDANTLVSIAPMGIESVPH</sequence>
<evidence type="ECO:0000313" key="1">
    <source>
        <dbReference type="EMBL" id="CAG8949429.1"/>
    </source>
</evidence>
<name>A0A9N9PEQ9_9HELO</name>
<dbReference type="Proteomes" id="UP000696280">
    <property type="component" value="Unassembled WGS sequence"/>
</dbReference>
<reference evidence="1" key="1">
    <citation type="submission" date="2021-07" db="EMBL/GenBank/DDBJ databases">
        <authorList>
            <person name="Durling M."/>
        </authorList>
    </citation>
    <scope>NUCLEOTIDE SEQUENCE</scope>
</reference>
<evidence type="ECO:0000313" key="2">
    <source>
        <dbReference type="Proteomes" id="UP000696280"/>
    </source>
</evidence>
<keyword evidence="2" id="KW-1185">Reference proteome</keyword>